<dbReference type="Pfam" id="PF01047">
    <property type="entry name" value="MarR"/>
    <property type="match status" value="1"/>
</dbReference>
<protein>
    <submittedName>
        <fullName evidence="2">MarR family transcriptional regulator</fullName>
    </submittedName>
</protein>
<evidence type="ECO:0000259" key="1">
    <source>
        <dbReference type="PROSITE" id="PS50995"/>
    </source>
</evidence>
<comment type="caution">
    <text evidence="2">The sequence shown here is derived from an EMBL/GenBank/DDBJ whole genome shotgun (WGS) entry which is preliminary data.</text>
</comment>
<proteinExistence type="predicted"/>
<gene>
    <name evidence="2" type="ORF">IPI13_15645</name>
</gene>
<reference evidence="2 3" key="1">
    <citation type="submission" date="2020-10" db="EMBL/GenBank/DDBJ databases">
        <title>Connecting structure to function with the recovery of over 1000 high-quality activated sludge metagenome-assembled genomes encoding full-length rRNA genes using long-read sequencing.</title>
        <authorList>
            <person name="Singleton C.M."/>
            <person name="Petriglieri F."/>
            <person name="Kristensen J.M."/>
            <person name="Kirkegaard R.H."/>
            <person name="Michaelsen T.Y."/>
            <person name="Andersen M.H."/>
            <person name="Karst S.M."/>
            <person name="Dueholm M.S."/>
            <person name="Nielsen P.H."/>
            <person name="Albertsen M."/>
        </authorList>
    </citation>
    <scope>NUCLEOTIDE SEQUENCE [LARGE SCALE GENOMIC DNA]</scope>
    <source>
        <strain evidence="2">Ega_18-Q3-R5-49_MAXAC.001</strain>
    </source>
</reference>
<dbReference type="PROSITE" id="PS50995">
    <property type="entry name" value="HTH_MARR_2"/>
    <property type="match status" value="1"/>
</dbReference>
<dbReference type="SUPFAM" id="SSF46785">
    <property type="entry name" value="Winged helix' DNA-binding domain"/>
    <property type="match status" value="1"/>
</dbReference>
<dbReference type="InterPro" id="IPR000835">
    <property type="entry name" value="HTH_MarR-typ"/>
</dbReference>
<evidence type="ECO:0000313" key="2">
    <source>
        <dbReference type="EMBL" id="MBK7274519.1"/>
    </source>
</evidence>
<dbReference type="InterPro" id="IPR039422">
    <property type="entry name" value="MarR/SlyA-like"/>
</dbReference>
<accession>A0A935IQZ0</accession>
<feature type="domain" description="HTH marR-type" evidence="1">
    <location>
        <begin position="27"/>
        <end position="160"/>
    </location>
</feature>
<name>A0A935IQZ0_9MICO</name>
<dbReference type="EMBL" id="JADJIB010000008">
    <property type="protein sequence ID" value="MBK7274519.1"/>
    <property type="molecule type" value="Genomic_DNA"/>
</dbReference>
<dbReference type="InterPro" id="IPR036388">
    <property type="entry name" value="WH-like_DNA-bd_sf"/>
</dbReference>
<dbReference type="GO" id="GO:0003700">
    <property type="term" value="F:DNA-binding transcription factor activity"/>
    <property type="evidence" value="ECO:0007669"/>
    <property type="project" value="InterPro"/>
</dbReference>
<dbReference type="PANTHER" id="PTHR33164:SF89">
    <property type="entry name" value="MARR FAMILY REGULATORY PROTEIN"/>
    <property type="match status" value="1"/>
</dbReference>
<organism evidence="2 3">
    <name type="scientific">Candidatus Phosphoribacter hodrii</name>
    <dbReference type="NCBI Taxonomy" id="2953743"/>
    <lineage>
        <taxon>Bacteria</taxon>
        <taxon>Bacillati</taxon>
        <taxon>Actinomycetota</taxon>
        <taxon>Actinomycetes</taxon>
        <taxon>Micrococcales</taxon>
        <taxon>Dermatophilaceae</taxon>
        <taxon>Candidatus Phosphoribacter</taxon>
    </lineage>
</organism>
<dbReference type="Gene3D" id="1.10.10.10">
    <property type="entry name" value="Winged helix-like DNA-binding domain superfamily/Winged helix DNA-binding domain"/>
    <property type="match status" value="1"/>
</dbReference>
<evidence type="ECO:0000313" key="3">
    <source>
        <dbReference type="Proteomes" id="UP000726105"/>
    </source>
</evidence>
<dbReference type="AlphaFoldDB" id="A0A935IQZ0"/>
<dbReference type="InterPro" id="IPR036390">
    <property type="entry name" value="WH_DNA-bd_sf"/>
</dbReference>
<dbReference type="PRINTS" id="PR00598">
    <property type="entry name" value="HTHMARR"/>
</dbReference>
<dbReference type="Proteomes" id="UP000726105">
    <property type="component" value="Unassembled WGS sequence"/>
</dbReference>
<dbReference type="GO" id="GO:0006950">
    <property type="term" value="P:response to stress"/>
    <property type="evidence" value="ECO:0007669"/>
    <property type="project" value="TreeGrafter"/>
</dbReference>
<sequence length="171" mass="19200">MPDLHTLEETERAVARHTSHLSLDVASMYAVSSIFRAGNAVRDTMTRDVLRPHDLTWTGFLVLWILWIWESRESHEVASAVGITKATLTGVVHTLTTRGWVDREVPAMDRRRVRLTLTSSGLALMDELFPQFNAEESRAVSALTPAEIATLTNLLRKVVRTYEVEDESPSA</sequence>
<dbReference type="SMART" id="SM00347">
    <property type="entry name" value="HTH_MARR"/>
    <property type="match status" value="1"/>
</dbReference>
<dbReference type="PANTHER" id="PTHR33164">
    <property type="entry name" value="TRANSCRIPTIONAL REGULATOR, MARR FAMILY"/>
    <property type="match status" value="1"/>
</dbReference>